<gene>
    <name evidence="2" type="ORF">EI97DRAFT_397817</name>
</gene>
<evidence type="ECO:0000256" key="1">
    <source>
        <dbReference type="SAM" id="SignalP"/>
    </source>
</evidence>
<sequence>MQLLRAIRVASLALTSFPLGIHAQVVTSNQNLTLRFFQSDQQDSCDYANSNRALTFTTSSIPVLGQCFDFVDLFSGNATQGFINQTRNQGQNAWGEAGIHWQLENTDTFDPQANYSRVLYRQHITNPTTDEQKPGHYADRQVTIYGGPKCTEADPNSNTTLFPWYGFSCWSEDKGSCGTLPYKIASFYIRAGKDEQSQGRMGTCWVFAECGAATSLLLSSRAMVGAFISASLAIWLSM</sequence>
<protein>
    <submittedName>
        <fullName evidence="2">Uncharacterized protein</fullName>
    </submittedName>
</protein>
<organism evidence="2 3">
    <name type="scientific">Westerdykella ornata</name>
    <dbReference type="NCBI Taxonomy" id="318751"/>
    <lineage>
        <taxon>Eukaryota</taxon>
        <taxon>Fungi</taxon>
        <taxon>Dikarya</taxon>
        <taxon>Ascomycota</taxon>
        <taxon>Pezizomycotina</taxon>
        <taxon>Dothideomycetes</taxon>
        <taxon>Pleosporomycetidae</taxon>
        <taxon>Pleosporales</taxon>
        <taxon>Sporormiaceae</taxon>
        <taxon>Westerdykella</taxon>
    </lineage>
</organism>
<accession>A0A6A6JPH2</accession>
<dbReference type="RefSeq" id="XP_033654388.1">
    <property type="nucleotide sequence ID" value="XM_033796374.1"/>
</dbReference>
<proteinExistence type="predicted"/>
<name>A0A6A6JPH2_WESOR</name>
<evidence type="ECO:0000313" key="2">
    <source>
        <dbReference type="EMBL" id="KAF2276849.1"/>
    </source>
</evidence>
<dbReference type="OrthoDB" id="3878372at2759"/>
<evidence type="ECO:0000313" key="3">
    <source>
        <dbReference type="Proteomes" id="UP000800097"/>
    </source>
</evidence>
<dbReference type="Proteomes" id="UP000800097">
    <property type="component" value="Unassembled WGS sequence"/>
</dbReference>
<keyword evidence="1" id="KW-0732">Signal</keyword>
<dbReference type="EMBL" id="ML986492">
    <property type="protein sequence ID" value="KAF2276849.1"/>
    <property type="molecule type" value="Genomic_DNA"/>
</dbReference>
<keyword evidence="3" id="KW-1185">Reference proteome</keyword>
<feature type="signal peptide" evidence="1">
    <location>
        <begin position="1"/>
        <end position="23"/>
    </location>
</feature>
<feature type="chain" id="PRO_5025567865" evidence="1">
    <location>
        <begin position="24"/>
        <end position="238"/>
    </location>
</feature>
<reference evidence="2" key="1">
    <citation type="journal article" date="2020" name="Stud. Mycol.">
        <title>101 Dothideomycetes genomes: a test case for predicting lifestyles and emergence of pathogens.</title>
        <authorList>
            <person name="Haridas S."/>
            <person name="Albert R."/>
            <person name="Binder M."/>
            <person name="Bloem J."/>
            <person name="Labutti K."/>
            <person name="Salamov A."/>
            <person name="Andreopoulos B."/>
            <person name="Baker S."/>
            <person name="Barry K."/>
            <person name="Bills G."/>
            <person name="Bluhm B."/>
            <person name="Cannon C."/>
            <person name="Castanera R."/>
            <person name="Culley D."/>
            <person name="Daum C."/>
            <person name="Ezra D."/>
            <person name="Gonzalez J."/>
            <person name="Henrissat B."/>
            <person name="Kuo A."/>
            <person name="Liang C."/>
            <person name="Lipzen A."/>
            <person name="Lutzoni F."/>
            <person name="Magnuson J."/>
            <person name="Mondo S."/>
            <person name="Nolan M."/>
            <person name="Ohm R."/>
            <person name="Pangilinan J."/>
            <person name="Park H.-J."/>
            <person name="Ramirez L."/>
            <person name="Alfaro M."/>
            <person name="Sun H."/>
            <person name="Tritt A."/>
            <person name="Yoshinaga Y."/>
            <person name="Zwiers L.-H."/>
            <person name="Turgeon B."/>
            <person name="Goodwin S."/>
            <person name="Spatafora J."/>
            <person name="Crous P."/>
            <person name="Grigoriev I."/>
        </authorList>
    </citation>
    <scope>NUCLEOTIDE SEQUENCE</scope>
    <source>
        <strain evidence="2">CBS 379.55</strain>
    </source>
</reference>
<dbReference type="AlphaFoldDB" id="A0A6A6JPH2"/>
<dbReference type="GeneID" id="54549549"/>